<evidence type="ECO:0000313" key="2">
    <source>
        <dbReference type="Proteomes" id="UP000265703"/>
    </source>
</evidence>
<dbReference type="Proteomes" id="UP000265703">
    <property type="component" value="Unassembled WGS sequence"/>
</dbReference>
<protein>
    <recommendedName>
        <fullName evidence="3">Protein kinase domain-containing protein</fullName>
    </recommendedName>
</protein>
<gene>
    <name evidence="1" type="ORF">C1645_829313</name>
</gene>
<organism evidence="1 2">
    <name type="scientific">Glomus cerebriforme</name>
    <dbReference type="NCBI Taxonomy" id="658196"/>
    <lineage>
        <taxon>Eukaryota</taxon>
        <taxon>Fungi</taxon>
        <taxon>Fungi incertae sedis</taxon>
        <taxon>Mucoromycota</taxon>
        <taxon>Glomeromycotina</taxon>
        <taxon>Glomeromycetes</taxon>
        <taxon>Glomerales</taxon>
        <taxon>Glomeraceae</taxon>
        <taxon>Glomus</taxon>
    </lineage>
</organism>
<dbReference type="AlphaFoldDB" id="A0A397SNA7"/>
<comment type="caution">
    <text evidence="1">The sequence shown here is derived from an EMBL/GenBank/DDBJ whole genome shotgun (WGS) entry which is preliminary data.</text>
</comment>
<reference evidence="1 2" key="1">
    <citation type="submission" date="2018-06" db="EMBL/GenBank/DDBJ databases">
        <title>Comparative genomics reveals the genomic features of Rhizophagus irregularis, R. cerebriforme, R. diaphanum and Gigaspora rosea, and their symbiotic lifestyle signature.</title>
        <authorList>
            <person name="Morin E."/>
            <person name="San Clemente H."/>
            <person name="Chen E.C.H."/>
            <person name="De La Providencia I."/>
            <person name="Hainaut M."/>
            <person name="Kuo A."/>
            <person name="Kohler A."/>
            <person name="Murat C."/>
            <person name="Tang N."/>
            <person name="Roy S."/>
            <person name="Loubradou J."/>
            <person name="Henrissat B."/>
            <person name="Grigoriev I.V."/>
            <person name="Corradi N."/>
            <person name="Roux C."/>
            <person name="Martin F.M."/>
        </authorList>
    </citation>
    <scope>NUCLEOTIDE SEQUENCE [LARGE SCALE GENOMIC DNA]</scope>
    <source>
        <strain evidence="1 2">DAOM 227022</strain>
    </source>
</reference>
<evidence type="ECO:0000313" key="1">
    <source>
        <dbReference type="EMBL" id="RIA86399.1"/>
    </source>
</evidence>
<sequence length="114" mass="13091">MEDNMENMSNDIESMEAMHEKKCQECGHLENGSIFDDTKEQTFDIMETGDDFRFWLSSPVDQSSEDKSLYGVLPFVAPDILRGREFTKTADISLDICEGERPLVPEYTPEQMLI</sequence>
<accession>A0A397SNA7</accession>
<keyword evidence="2" id="KW-1185">Reference proteome</keyword>
<evidence type="ECO:0008006" key="3">
    <source>
        <dbReference type="Google" id="ProtNLM"/>
    </source>
</evidence>
<name>A0A397SNA7_9GLOM</name>
<dbReference type="EMBL" id="QKYT01000365">
    <property type="protein sequence ID" value="RIA86399.1"/>
    <property type="molecule type" value="Genomic_DNA"/>
</dbReference>
<proteinExistence type="predicted"/>